<sequence>MTDSSASKPRIVRLDPAWPVEPGPRFRGLVWNHPTLKDGTLITTSQVMEFHGGRIVTRSGSIYLLGRTYVSERHAAQRAGVDLKAGVSTSAQGLNVIDLESDDLSALDTHPLARAPEPG</sequence>
<comment type="caution">
    <text evidence="1">The sequence shown here is derived from an EMBL/GenBank/DDBJ whole genome shotgun (WGS) entry which is preliminary data.</text>
</comment>
<evidence type="ECO:0000313" key="1">
    <source>
        <dbReference type="EMBL" id="MBK6975489.1"/>
    </source>
</evidence>
<gene>
    <name evidence="1" type="ORF">IPH26_21895</name>
</gene>
<proteinExistence type="predicted"/>
<organism evidence="1 2">
    <name type="scientific">Candidatus Methylophosphatis roskildensis</name>
    <dbReference type="NCBI Taxonomy" id="2899263"/>
    <lineage>
        <taxon>Bacteria</taxon>
        <taxon>Pseudomonadati</taxon>
        <taxon>Pseudomonadota</taxon>
        <taxon>Betaproteobacteria</taxon>
        <taxon>Nitrosomonadales</taxon>
        <taxon>Sterolibacteriaceae</taxon>
        <taxon>Candidatus Methylophosphatis</taxon>
    </lineage>
</organism>
<dbReference type="AlphaFoldDB" id="A0A9D7HNR9"/>
<accession>A0A9D7HNR9</accession>
<name>A0A9D7HNR9_9PROT</name>
<dbReference type="Proteomes" id="UP000807785">
    <property type="component" value="Unassembled WGS sequence"/>
</dbReference>
<reference evidence="1" key="1">
    <citation type="submission" date="2020-10" db="EMBL/GenBank/DDBJ databases">
        <title>Connecting structure to function with the recovery of over 1000 high-quality activated sludge metagenome-assembled genomes encoding full-length rRNA genes using long-read sequencing.</title>
        <authorList>
            <person name="Singleton C.M."/>
            <person name="Petriglieri F."/>
            <person name="Kristensen J.M."/>
            <person name="Kirkegaard R.H."/>
            <person name="Michaelsen T.Y."/>
            <person name="Andersen M.H."/>
            <person name="Karst S.M."/>
            <person name="Dueholm M.S."/>
            <person name="Nielsen P.H."/>
            <person name="Albertsen M."/>
        </authorList>
    </citation>
    <scope>NUCLEOTIDE SEQUENCE</scope>
    <source>
        <strain evidence="1">Bjer_18-Q3-R1-45_BAT3C.347</strain>
    </source>
</reference>
<protein>
    <submittedName>
        <fullName evidence="1">Uncharacterized protein</fullName>
    </submittedName>
</protein>
<evidence type="ECO:0000313" key="2">
    <source>
        <dbReference type="Proteomes" id="UP000807785"/>
    </source>
</evidence>
<dbReference type="EMBL" id="JADJEV010000005">
    <property type="protein sequence ID" value="MBK6975489.1"/>
    <property type="molecule type" value="Genomic_DNA"/>
</dbReference>